<dbReference type="PANTHER" id="PTHR10372:SF6">
    <property type="entry name" value="CATENIN DELTA-1"/>
    <property type="match status" value="1"/>
</dbReference>
<comment type="caution">
    <text evidence="12">The sequence shown here is derived from an EMBL/GenBank/DDBJ whole genome shotgun (WGS) entry which is preliminary data.</text>
</comment>
<dbReference type="InterPro" id="IPR016024">
    <property type="entry name" value="ARM-type_fold"/>
</dbReference>
<dbReference type="InterPro" id="IPR028435">
    <property type="entry name" value="Plakophilin/d_Catenin"/>
</dbReference>
<keyword evidence="13" id="KW-1185">Reference proteome</keyword>
<proteinExistence type="inferred from homology"/>
<evidence type="ECO:0008006" key="14">
    <source>
        <dbReference type="Google" id="ProtNLM"/>
    </source>
</evidence>
<evidence type="ECO:0000256" key="4">
    <source>
        <dbReference type="ARBA" id="ARBA00005462"/>
    </source>
</evidence>
<dbReference type="Pfam" id="PF00514">
    <property type="entry name" value="Arm"/>
    <property type="match status" value="2"/>
</dbReference>
<reference evidence="12" key="1">
    <citation type="submission" date="2022-07" db="EMBL/GenBank/DDBJ databases">
        <title>Chromosome-level genome of Muraenolepis orangiensis.</title>
        <authorList>
            <person name="Kim J."/>
        </authorList>
    </citation>
    <scope>NUCLEOTIDE SEQUENCE</scope>
    <source>
        <strain evidence="12">KU_S4_2022</strain>
        <tissue evidence="12">Muscle</tissue>
    </source>
</reference>
<dbReference type="SMART" id="SM00185">
    <property type="entry name" value="ARM"/>
    <property type="match status" value="5"/>
</dbReference>
<feature type="repeat" description="ARM" evidence="10">
    <location>
        <begin position="389"/>
        <end position="426"/>
    </location>
</feature>
<evidence type="ECO:0000256" key="7">
    <source>
        <dbReference type="ARBA" id="ARBA00022889"/>
    </source>
</evidence>
<dbReference type="InterPro" id="IPR011989">
    <property type="entry name" value="ARM-like"/>
</dbReference>
<dbReference type="SUPFAM" id="SSF48371">
    <property type="entry name" value="ARM repeat"/>
    <property type="match status" value="1"/>
</dbReference>
<dbReference type="Proteomes" id="UP001148018">
    <property type="component" value="Unassembled WGS sequence"/>
</dbReference>
<evidence type="ECO:0000256" key="10">
    <source>
        <dbReference type="PROSITE-ProRule" id="PRU00259"/>
    </source>
</evidence>
<keyword evidence="9" id="KW-0539">Nucleus</keyword>
<dbReference type="GO" id="GO:0005886">
    <property type="term" value="C:plasma membrane"/>
    <property type="evidence" value="ECO:0007669"/>
    <property type="project" value="TreeGrafter"/>
</dbReference>
<dbReference type="Gene3D" id="1.25.10.10">
    <property type="entry name" value="Leucine-rich Repeat Variant"/>
    <property type="match status" value="1"/>
</dbReference>
<gene>
    <name evidence="12" type="ORF">NHX12_017819</name>
</gene>
<keyword evidence="8" id="KW-0965">Cell junction</keyword>
<evidence type="ECO:0000256" key="6">
    <source>
        <dbReference type="ARBA" id="ARBA00022737"/>
    </source>
</evidence>
<accession>A0A9Q0IXH7</accession>
<dbReference type="PANTHER" id="PTHR10372">
    <property type="entry name" value="PLAKOPHILLIN-RELATED"/>
    <property type="match status" value="1"/>
</dbReference>
<evidence type="ECO:0000256" key="3">
    <source>
        <dbReference type="ARBA" id="ARBA00004536"/>
    </source>
</evidence>
<dbReference type="AlphaFoldDB" id="A0A9Q0IXH7"/>
<feature type="repeat" description="ARM" evidence="10">
    <location>
        <begin position="432"/>
        <end position="475"/>
    </location>
</feature>
<dbReference type="OrthoDB" id="3245100at2759"/>
<comment type="subcellular location">
    <subcellularLocation>
        <location evidence="3">Cell junction</location>
        <location evidence="3">Adherens junction</location>
    </subcellularLocation>
    <subcellularLocation>
        <location evidence="2">Cytoplasm</location>
    </subcellularLocation>
    <subcellularLocation>
        <location evidence="1">Nucleus</location>
    </subcellularLocation>
</comment>
<dbReference type="FunFam" id="1.25.10.10:FF:000007">
    <property type="entry name" value="ARVCF, delta catenin family member"/>
    <property type="match status" value="1"/>
</dbReference>
<dbReference type="GO" id="GO:0005912">
    <property type="term" value="C:adherens junction"/>
    <property type="evidence" value="ECO:0007669"/>
    <property type="project" value="UniProtKB-SubCell"/>
</dbReference>
<keyword evidence="7" id="KW-0130">Cell adhesion</keyword>
<feature type="region of interest" description="Disordered" evidence="11">
    <location>
        <begin position="89"/>
        <end position="110"/>
    </location>
</feature>
<keyword evidence="6" id="KW-0677">Repeat</keyword>
<dbReference type="InterPro" id="IPR000225">
    <property type="entry name" value="Armadillo"/>
</dbReference>
<protein>
    <recommendedName>
        <fullName evidence="14">Catenin (cadherin-associated protein), delta 1</fullName>
    </recommendedName>
</protein>
<dbReference type="GO" id="GO:0005634">
    <property type="term" value="C:nucleus"/>
    <property type="evidence" value="ECO:0007669"/>
    <property type="project" value="UniProtKB-SubCell"/>
</dbReference>
<dbReference type="PROSITE" id="PS50176">
    <property type="entry name" value="ARM_REPEAT"/>
    <property type="match status" value="3"/>
</dbReference>
<keyword evidence="5" id="KW-0963">Cytoplasm</keyword>
<organism evidence="12 13">
    <name type="scientific">Muraenolepis orangiensis</name>
    <name type="common">Patagonian moray cod</name>
    <dbReference type="NCBI Taxonomy" id="630683"/>
    <lineage>
        <taxon>Eukaryota</taxon>
        <taxon>Metazoa</taxon>
        <taxon>Chordata</taxon>
        <taxon>Craniata</taxon>
        <taxon>Vertebrata</taxon>
        <taxon>Euteleostomi</taxon>
        <taxon>Actinopterygii</taxon>
        <taxon>Neopterygii</taxon>
        <taxon>Teleostei</taxon>
        <taxon>Neoteleostei</taxon>
        <taxon>Acanthomorphata</taxon>
        <taxon>Zeiogadaria</taxon>
        <taxon>Gadariae</taxon>
        <taxon>Gadiformes</taxon>
        <taxon>Muraenolepidoidei</taxon>
        <taxon>Muraenolepididae</taxon>
        <taxon>Muraenolepis</taxon>
    </lineage>
</organism>
<evidence type="ECO:0000313" key="12">
    <source>
        <dbReference type="EMBL" id="KAJ3614245.1"/>
    </source>
</evidence>
<evidence type="ECO:0000256" key="1">
    <source>
        <dbReference type="ARBA" id="ARBA00004123"/>
    </source>
</evidence>
<dbReference type="GO" id="GO:0005737">
    <property type="term" value="C:cytoplasm"/>
    <property type="evidence" value="ECO:0007669"/>
    <property type="project" value="UniProtKB-SubCell"/>
</dbReference>
<feature type="region of interest" description="Disordered" evidence="11">
    <location>
        <begin position="854"/>
        <end position="916"/>
    </location>
</feature>
<evidence type="ECO:0000256" key="2">
    <source>
        <dbReference type="ARBA" id="ARBA00004496"/>
    </source>
</evidence>
<comment type="similarity">
    <text evidence="4">Belongs to the beta-catenin family.</text>
</comment>
<evidence type="ECO:0000256" key="11">
    <source>
        <dbReference type="SAM" id="MobiDB-lite"/>
    </source>
</evidence>
<sequence length="916" mass="101348">MEQCASTASLLASVREQERQFEMLSRALEDERRSCAGTLPRPLPAMQNGRVPCDADIERLTLNEGHVNGTHHFRMEPGQVMQESYTMEEDPQEFSPVVSVETNEDGTTRRTETKVKKVVKTTTTRTVMPSMSDTMSLDGGGSVTGGYPAPMNYRQAPVGPDYPTYTVPRNYHYAPPGGYEDYRGGPPTDNYTSLSRGARIDDRYRPVHPDGYRTLDPSYRAASRNQLDPYAAQPQVGRMGSAVELSGMQRFIPEPYGLEEDQRSVGYDEPDYGMGHPTHYSTVPRNQNVYATQGPPRRTGSYEGLLDPGEMYGWGHGAPLAQGERGSMASLDSTLRKGPGPAGWRQPELPEVIAMLNYRLDPVKSNAAAFLQHLTFKNDKMKTEVRRMKGIPALVSMLDNPNKEVHHAACGALKNISYGRDAENKIAIKNCDGVPALVRLLRKTHEQDLTDTITGTLWNLSSHDSVKMEIVDHALHALSDEVMVPRSGWERGSNGAGGGEENCKPRHLEWETALTNTAGCLRNVSSERSEARRKLRECTGLVDSLMYIVQSQIDCKDVDNKLIENSVCLLRNLSYHVHQEIPDSERYQEALPINQGPAPSNQKGGCFSSRKEEWFSKGRQDDDGTADMIDIPKRAAPAKGYELLFQPEVVRIYTSLLKESQNPTVLEASAGAYGRYIRGLLRKEKGLPMMTELLAHSNDRVVQAMSGALRNLAIDSRNRDLLGKHAVPHLVANLPGGGQSQPVRALSEETVVSVLSTLHEVLGSSLEAAKTLRASQGIERLVLINKDGNRSEREVRGAGLVLQTVWAYKELRRTLEKDGWKKTDFMVNLNPASNNTRANGTYEDSTLPLIEKGAKGDPERDMIPMNDLGPDAYSTIDQRGRRNTMDDTLGPADKSAQGGMYGERQASLPLMDSYDG</sequence>
<dbReference type="GO" id="GO:0098609">
    <property type="term" value="P:cell-cell adhesion"/>
    <property type="evidence" value="ECO:0007669"/>
    <property type="project" value="InterPro"/>
</dbReference>
<evidence type="ECO:0000256" key="9">
    <source>
        <dbReference type="ARBA" id="ARBA00023242"/>
    </source>
</evidence>
<evidence type="ECO:0000256" key="5">
    <source>
        <dbReference type="ARBA" id="ARBA00022490"/>
    </source>
</evidence>
<name>A0A9Q0IXH7_9TELE</name>
<feature type="repeat" description="ARM" evidence="10">
    <location>
        <begin position="685"/>
        <end position="727"/>
    </location>
</feature>
<evidence type="ECO:0000256" key="8">
    <source>
        <dbReference type="ARBA" id="ARBA00022949"/>
    </source>
</evidence>
<dbReference type="EMBL" id="JANIIK010000034">
    <property type="protein sequence ID" value="KAJ3614245.1"/>
    <property type="molecule type" value="Genomic_DNA"/>
</dbReference>
<evidence type="ECO:0000313" key="13">
    <source>
        <dbReference type="Proteomes" id="UP001148018"/>
    </source>
</evidence>